<dbReference type="GO" id="GO:0012505">
    <property type="term" value="C:endomembrane system"/>
    <property type="evidence" value="ECO:0007669"/>
    <property type="project" value="UniProtKB-SubCell"/>
</dbReference>
<feature type="transmembrane region" description="Helical" evidence="7">
    <location>
        <begin position="668"/>
        <end position="690"/>
    </location>
</feature>
<name>A0A2W4WM77_9CYAN</name>
<sequence>MSGTAALLTDQLPLRRNRRIRLRDRTLLFRYLVVVNLILGGWYLHWRLTQSIGQAALWLALPLLAAEIYMYFGGVLFLVGLWRPIQRQVRSLNQLTPPLAPDHYPTVDVFITCCNEPAAIVEQTTLAALAMDYPVNQLRVYILDDGNAADIRALSERLCLLDLRSPPLQAAAAALDAQRNQLTARLRQVEALHQDVAAVEQVLSQHSLRVSSQPELLPQILAWFDQLRPAALPDQVWLACQTALGEGFDNALHHAHKDLPAETPIELEAVILNYGVLLRIWDCGHPFDLEGYLQTHGEPVDDWAERGRGLTILRQVVDDLSYFRSDDGRNCLLLIKRYEPQPEGLSPDQSERWQRLGQLQSLHQLLRLSQPSQPSATAILAAQRQSLQAQIDQKTDQLADLARCRYIARDKPKGRPHHAKAGNINHALFSGETQGDFVLTLDADHIPKPQFMQRVLPYFFDFNLDRGQYEGNQIAFVQTPQAFYNLPQGDPFGHDAHLFYGPIQQGKDGMNSAFYTGTNAVLRREALVSMGLQHFALDFAKDEQRLAEFDLIGGLSSISITEDMNTAMRLHSVGWRSVYHSEILAEGLAPDDLSSTLKQKLRWAQGTIQVMLRDNPLLKPGLSFWQRLQYFQTMYSYFVGFFIAIFLASPIIFFFTGLIPVDNFGPQFALHFVPVYVINRLTFVAASWGIPLRELWRNEQYAIALFPLYIQAVWSVFTNQPIKFQVTPKQRQSGVYLGLVRVQLIFFGLTLAGMIWGLVQLILGNWPDPWVYIINSAWAGYHLALLWVIIRAAWWRPKQPKTPA</sequence>
<gene>
    <name evidence="9" type="ORF">DCF17_00790</name>
</gene>
<feature type="transmembrane region" description="Helical" evidence="7">
    <location>
        <begin position="739"/>
        <end position="763"/>
    </location>
</feature>
<dbReference type="Gene3D" id="3.90.550.10">
    <property type="entry name" value="Spore Coat Polysaccharide Biosynthesis Protein SpsA, Chain A"/>
    <property type="match status" value="2"/>
</dbReference>
<dbReference type="InterPro" id="IPR036890">
    <property type="entry name" value="HATPase_C_sf"/>
</dbReference>
<comment type="subcellular location">
    <subcellularLocation>
        <location evidence="1">Endomembrane system</location>
        <topology evidence="1">Multi-pass membrane protein</topology>
    </subcellularLocation>
</comment>
<feature type="transmembrane region" description="Helical" evidence="7">
    <location>
        <begin position="56"/>
        <end position="82"/>
    </location>
</feature>
<accession>A0A2W4WM77</accession>
<evidence type="ECO:0000259" key="8">
    <source>
        <dbReference type="Pfam" id="PF13581"/>
    </source>
</evidence>
<keyword evidence="2" id="KW-0328">Glycosyltransferase</keyword>
<evidence type="ECO:0000256" key="5">
    <source>
        <dbReference type="ARBA" id="ARBA00022989"/>
    </source>
</evidence>
<dbReference type="Pfam" id="PF03552">
    <property type="entry name" value="Cellulose_synt"/>
    <property type="match status" value="2"/>
</dbReference>
<keyword evidence="5 7" id="KW-1133">Transmembrane helix</keyword>
<dbReference type="GO" id="GO:0016760">
    <property type="term" value="F:cellulose synthase (UDP-forming) activity"/>
    <property type="evidence" value="ECO:0007669"/>
    <property type="project" value="InterPro"/>
</dbReference>
<dbReference type="EMBL" id="QBMN01000003">
    <property type="protein sequence ID" value="PZO45620.1"/>
    <property type="molecule type" value="Genomic_DNA"/>
</dbReference>
<evidence type="ECO:0000313" key="9">
    <source>
        <dbReference type="EMBL" id="PZO45620.1"/>
    </source>
</evidence>
<feature type="transmembrane region" description="Helical" evidence="7">
    <location>
        <begin position="635"/>
        <end position="656"/>
    </location>
</feature>
<evidence type="ECO:0000256" key="2">
    <source>
        <dbReference type="ARBA" id="ARBA00022676"/>
    </source>
</evidence>
<dbReference type="Pfam" id="PF13581">
    <property type="entry name" value="HATPase_c_2"/>
    <property type="match status" value="1"/>
</dbReference>
<dbReference type="GO" id="GO:0030244">
    <property type="term" value="P:cellulose biosynthetic process"/>
    <property type="evidence" value="ECO:0007669"/>
    <property type="project" value="InterPro"/>
</dbReference>
<organism evidence="9 10">
    <name type="scientific">Shackletoniella antarctica</name>
    <dbReference type="NCBI Taxonomy" id="268115"/>
    <lineage>
        <taxon>Bacteria</taxon>
        <taxon>Bacillati</taxon>
        <taxon>Cyanobacteriota</taxon>
        <taxon>Cyanophyceae</taxon>
        <taxon>Oculatellales</taxon>
        <taxon>Oculatellaceae</taxon>
        <taxon>Shackletoniella</taxon>
    </lineage>
</organism>
<evidence type="ECO:0000256" key="3">
    <source>
        <dbReference type="ARBA" id="ARBA00022679"/>
    </source>
</evidence>
<dbReference type="SUPFAM" id="SSF55874">
    <property type="entry name" value="ATPase domain of HSP90 chaperone/DNA topoisomerase II/histidine kinase"/>
    <property type="match status" value="1"/>
</dbReference>
<keyword evidence="4 7" id="KW-0812">Transmembrane</keyword>
<keyword evidence="6 7" id="KW-0472">Membrane</keyword>
<keyword evidence="3" id="KW-0808">Transferase</keyword>
<feature type="domain" description="Histidine kinase/HSP90-like ATPase" evidence="8">
    <location>
        <begin position="211"/>
        <end position="336"/>
    </location>
</feature>
<dbReference type="CDD" id="cd16936">
    <property type="entry name" value="HATPase_RsbW-like"/>
    <property type="match status" value="1"/>
</dbReference>
<reference evidence="10" key="1">
    <citation type="submission" date="2018-04" db="EMBL/GenBank/DDBJ databases">
        <authorList>
            <person name="Cornet L."/>
        </authorList>
    </citation>
    <scope>NUCLEOTIDE SEQUENCE [LARGE SCALE GENOMIC DNA]</scope>
</reference>
<dbReference type="Proteomes" id="UP000249081">
    <property type="component" value="Unassembled WGS sequence"/>
</dbReference>
<dbReference type="InterPro" id="IPR003594">
    <property type="entry name" value="HATPase_dom"/>
</dbReference>
<reference evidence="9 10" key="2">
    <citation type="submission" date="2018-06" db="EMBL/GenBank/DDBJ databases">
        <title>Metagenomic assembly of (sub)arctic Cyanobacteria and their associated microbiome from non-axenic cultures.</title>
        <authorList>
            <person name="Baurain D."/>
        </authorList>
    </citation>
    <scope>NUCLEOTIDE SEQUENCE [LARGE SCALE GENOMIC DNA]</scope>
    <source>
        <strain evidence="9">ULC041bin1</strain>
    </source>
</reference>
<dbReference type="SUPFAM" id="SSF53448">
    <property type="entry name" value="Nucleotide-diphospho-sugar transferases"/>
    <property type="match status" value="2"/>
</dbReference>
<evidence type="ECO:0000256" key="4">
    <source>
        <dbReference type="ARBA" id="ARBA00022692"/>
    </source>
</evidence>
<dbReference type="PANTHER" id="PTHR43867">
    <property type="entry name" value="CELLULOSE SYNTHASE CATALYTIC SUBUNIT A [UDP-FORMING]"/>
    <property type="match status" value="1"/>
</dbReference>
<feature type="transmembrane region" description="Helical" evidence="7">
    <location>
        <begin position="27"/>
        <end position="44"/>
    </location>
</feature>
<comment type="caution">
    <text evidence="9">The sequence shown here is derived from an EMBL/GenBank/DDBJ whole genome shotgun (WGS) entry which is preliminary data.</text>
</comment>
<dbReference type="InterPro" id="IPR005150">
    <property type="entry name" value="Cellulose_synth"/>
</dbReference>
<evidence type="ECO:0000256" key="6">
    <source>
        <dbReference type="ARBA" id="ARBA00023136"/>
    </source>
</evidence>
<evidence type="ECO:0000256" key="1">
    <source>
        <dbReference type="ARBA" id="ARBA00004127"/>
    </source>
</evidence>
<proteinExistence type="predicted"/>
<evidence type="ECO:0000256" key="7">
    <source>
        <dbReference type="SAM" id="Phobius"/>
    </source>
</evidence>
<evidence type="ECO:0000313" key="10">
    <source>
        <dbReference type="Proteomes" id="UP000249081"/>
    </source>
</evidence>
<protein>
    <submittedName>
        <fullName evidence="9">Cellulose synthase</fullName>
    </submittedName>
</protein>
<dbReference type="InterPro" id="IPR050321">
    <property type="entry name" value="Glycosyltr_2/OpgH_subfam"/>
</dbReference>
<feature type="transmembrane region" description="Helical" evidence="7">
    <location>
        <begin position="769"/>
        <end position="790"/>
    </location>
</feature>
<dbReference type="AlphaFoldDB" id="A0A2W4WM77"/>
<dbReference type="InterPro" id="IPR029044">
    <property type="entry name" value="Nucleotide-diphossugar_trans"/>
</dbReference>
<dbReference type="PANTHER" id="PTHR43867:SF2">
    <property type="entry name" value="CELLULOSE SYNTHASE CATALYTIC SUBUNIT A [UDP-FORMING]"/>
    <property type="match status" value="1"/>
</dbReference>
<dbReference type="GO" id="GO:0005886">
    <property type="term" value="C:plasma membrane"/>
    <property type="evidence" value="ECO:0007669"/>
    <property type="project" value="TreeGrafter"/>
</dbReference>
<dbReference type="Gene3D" id="3.30.565.10">
    <property type="entry name" value="Histidine kinase-like ATPase, C-terminal domain"/>
    <property type="match status" value="1"/>
</dbReference>